<feature type="domain" description="GST N-terminal" evidence="2">
    <location>
        <begin position="1"/>
        <end position="80"/>
    </location>
</feature>
<reference evidence="4 5" key="1">
    <citation type="journal article" date="2013" name="Int. J. Syst. Evol. Microbiol.">
        <title>Marinicauda pacifica gen. nov., sp. nov., a prosthecate alphaproteobacterium of the family Hyphomonadaceae isolated from deep seawater.</title>
        <authorList>
            <person name="Zhang X.Y."/>
            <person name="Li G.W."/>
            <person name="Wang C.S."/>
            <person name="Zhang Y.J."/>
            <person name="Xu X.W."/>
            <person name="Li H."/>
            <person name="Liu A."/>
            <person name="Liu C."/>
            <person name="Xie B.B."/>
            <person name="Qin Q.L."/>
            <person name="Xu Z."/>
            <person name="Chen X.L."/>
            <person name="Zhou B.C."/>
            <person name="Zhang Y.Z."/>
        </authorList>
    </citation>
    <scope>NUCLEOTIDE SEQUENCE [LARGE SCALE GENOMIC DNA]</scope>
    <source>
        <strain evidence="4 5">P-1 km-3</strain>
    </source>
</reference>
<dbReference type="SUPFAM" id="SSF52833">
    <property type="entry name" value="Thioredoxin-like"/>
    <property type="match status" value="1"/>
</dbReference>
<dbReference type="AlphaFoldDB" id="A0A4V3RZG1"/>
<comment type="similarity">
    <text evidence="1">Belongs to the GST superfamily.</text>
</comment>
<dbReference type="Proteomes" id="UP000305451">
    <property type="component" value="Unassembled WGS sequence"/>
</dbReference>
<dbReference type="PROSITE" id="PS50404">
    <property type="entry name" value="GST_NTER"/>
    <property type="match status" value="1"/>
</dbReference>
<dbReference type="PROSITE" id="PS50405">
    <property type="entry name" value="GST_CTER"/>
    <property type="match status" value="1"/>
</dbReference>
<dbReference type="OrthoDB" id="5740960at2"/>
<evidence type="ECO:0000313" key="5">
    <source>
        <dbReference type="Proteomes" id="UP000305451"/>
    </source>
</evidence>
<sequence>MSDLTLYHCPGTRSTGTLWLLEEMGAEYTLETINVRAGRTAEFLKINPSGKVPAIRHKGQTLGELSAISLYLCDVFPEAGLAPALDDPKRAQHYFWHVYRPGVMEPAMISKGQGWKAEPGMIGWGELDDVVKRVDETLTQNDYLLGDSFSASDICAGGAVSWMVAFGMIEPTPAIKAYLERLQSRKAYRRMLEIDAELAPKA</sequence>
<dbReference type="Pfam" id="PF00043">
    <property type="entry name" value="GST_C"/>
    <property type="match status" value="1"/>
</dbReference>
<dbReference type="RefSeq" id="WP_135943344.1">
    <property type="nucleotide sequence ID" value="NZ_BMEI01000001.1"/>
</dbReference>
<dbReference type="CDD" id="cd03207">
    <property type="entry name" value="GST_C_8"/>
    <property type="match status" value="1"/>
</dbReference>
<dbReference type="InterPro" id="IPR036249">
    <property type="entry name" value="Thioredoxin-like_sf"/>
</dbReference>
<gene>
    <name evidence="4" type="ORF">E5162_02385</name>
</gene>
<protein>
    <submittedName>
        <fullName evidence="4">Glutathione S-transferase family protein</fullName>
    </submittedName>
</protein>
<organism evidence="4 5">
    <name type="scientific">Marinicauda pacifica</name>
    <dbReference type="NCBI Taxonomy" id="1133559"/>
    <lineage>
        <taxon>Bacteria</taxon>
        <taxon>Pseudomonadati</taxon>
        <taxon>Pseudomonadota</taxon>
        <taxon>Alphaproteobacteria</taxon>
        <taxon>Maricaulales</taxon>
        <taxon>Maricaulaceae</taxon>
        <taxon>Marinicauda</taxon>
    </lineage>
</organism>
<evidence type="ECO:0000259" key="2">
    <source>
        <dbReference type="PROSITE" id="PS50404"/>
    </source>
</evidence>
<comment type="caution">
    <text evidence="4">The sequence shown here is derived from an EMBL/GenBank/DDBJ whole genome shotgun (WGS) entry which is preliminary data.</text>
</comment>
<feature type="domain" description="GST C-terminal" evidence="3">
    <location>
        <begin position="86"/>
        <end position="202"/>
    </location>
</feature>
<evidence type="ECO:0000259" key="3">
    <source>
        <dbReference type="PROSITE" id="PS50405"/>
    </source>
</evidence>
<evidence type="ECO:0000256" key="1">
    <source>
        <dbReference type="RuleBase" id="RU003494"/>
    </source>
</evidence>
<keyword evidence="4" id="KW-0808">Transferase</keyword>
<dbReference type="InterPro" id="IPR040079">
    <property type="entry name" value="Glutathione_S-Trfase"/>
</dbReference>
<dbReference type="PANTHER" id="PTHR44051:SF21">
    <property type="entry name" value="GLUTATHIONE S-TRANSFERASE FAMILY PROTEIN"/>
    <property type="match status" value="1"/>
</dbReference>
<dbReference type="CDD" id="cd03046">
    <property type="entry name" value="GST_N_GTT1_like"/>
    <property type="match status" value="1"/>
</dbReference>
<dbReference type="InterPro" id="IPR004045">
    <property type="entry name" value="Glutathione_S-Trfase_N"/>
</dbReference>
<dbReference type="Gene3D" id="1.20.1050.10">
    <property type="match status" value="1"/>
</dbReference>
<keyword evidence="5" id="KW-1185">Reference proteome</keyword>
<proteinExistence type="inferred from homology"/>
<name>A0A4V3RZG1_9PROT</name>
<dbReference type="GO" id="GO:0016740">
    <property type="term" value="F:transferase activity"/>
    <property type="evidence" value="ECO:0007669"/>
    <property type="project" value="UniProtKB-KW"/>
</dbReference>
<dbReference type="SUPFAM" id="SSF47616">
    <property type="entry name" value="GST C-terminal domain-like"/>
    <property type="match status" value="1"/>
</dbReference>
<dbReference type="Pfam" id="PF02798">
    <property type="entry name" value="GST_N"/>
    <property type="match status" value="1"/>
</dbReference>
<dbReference type="Gene3D" id="3.40.30.10">
    <property type="entry name" value="Glutaredoxin"/>
    <property type="match status" value="1"/>
</dbReference>
<dbReference type="PANTHER" id="PTHR44051">
    <property type="entry name" value="GLUTATHIONE S-TRANSFERASE-RELATED"/>
    <property type="match status" value="1"/>
</dbReference>
<accession>A0A4V3RZG1</accession>
<evidence type="ECO:0000313" key="4">
    <source>
        <dbReference type="EMBL" id="TGY94149.1"/>
    </source>
</evidence>
<dbReference type="EMBL" id="SRXV01000001">
    <property type="protein sequence ID" value="TGY94149.1"/>
    <property type="molecule type" value="Genomic_DNA"/>
</dbReference>
<dbReference type="InterPro" id="IPR036282">
    <property type="entry name" value="Glutathione-S-Trfase_C_sf"/>
</dbReference>
<dbReference type="SFLD" id="SFLDS00019">
    <property type="entry name" value="Glutathione_Transferase_(cytos"/>
    <property type="match status" value="1"/>
</dbReference>
<dbReference type="SFLD" id="SFLDG00358">
    <property type="entry name" value="Main_(cytGST)"/>
    <property type="match status" value="1"/>
</dbReference>
<dbReference type="SFLD" id="SFLDG01150">
    <property type="entry name" value="Main.1:_Beta-like"/>
    <property type="match status" value="1"/>
</dbReference>
<dbReference type="InterPro" id="IPR010987">
    <property type="entry name" value="Glutathione-S-Trfase_C-like"/>
</dbReference>
<dbReference type="InterPro" id="IPR004046">
    <property type="entry name" value="GST_C"/>
</dbReference>